<dbReference type="GO" id="GO:0005758">
    <property type="term" value="C:mitochondrial intermembrane space"/>
    <property type="evidence" value="ECO:0007669"/>
    <property type="project" value="TreeGrafter"/>
</dbReference>
<comment type="function">
    <text evidence="6">Plays an essential role in the assembly of succinate dehydrogenase (SDH), an enzyme complex (also referred to as respiratory complex II) that is a component of both the tricarboxylic acid (TCA) cycle and the mitochondrial electron transport chain, and which couples the oxidation of succinate to fumarate with the reduction of ubiquinone (coenzyme Q) to ubiquinol. Promotes maturation of the iron-sulfur protein subunit of the SDH catalytic dimer, protecting it from the deleterious effects of oxidants. May act together with SDHAF1.</text>
</comment>
<keyword evidence="3" id="KW-0809">Transit peptide</keyword>
<reference evidence="8" key="1">
    <citation type="submission" date="2022-11" db="UniProtKB">
        <authorList>
            <consortium name="WormBaseParasite"/>
        </authorList>
    </citation>
    <scope>IDENTIFICATION</scope>
</reference>
<comment type="subunit">
    <text evidence="6">Interacts with the iron-sulfur protein subunit within the SDH catalytic dimer.</text>
</comment>
<evidence type="ECO:0000313" key="7">
    <source>
        <dbReference type="Proteomes" id="UP000887569"/>
    </source>
</evidence>
<keyword evidence="5 6" id="KW-0143">Chaperone</keyword>
<dbReference type="Pfam" id="PF13233">
    <property type="entry name" value="Complex1_LYR_2"/>
    <property type="match status" value="1"/>
</dbReference>
<evidence type="ECO:0000256" key="2">
    <source>
        <dbReference type="ARBA" id="ARBA00006020"/>
    </source>
</evidence>
<accession>A0A914ZSD8</accession>
<evidence type="ECO:0000256" key="3">
    <source>
        <dbReference type="ARBA" id="ARBA00022946"/>
    </source>
</evidence>
<dbReference type="GO" id="GO:0006105">
    <property type="term" value="P:succinate metabolic process"/>
    <property type="evidence" value="ECO:0007669"/>
    <property type="project" value="TreeGrafter"/>
</dbReference>
<dbReference type="GO" id="GO:0005759">
    <property type="term" value="C:mitochondrial matrix"/>
    <property type="evidence" value="ECO:0007669"/>
    <property type="project" value="UniProtKB-SubCell"/>
</dbReference>
<keyword evidence="7" id="KW-1185">Reference proteome</keyword>
<dbReference type="CDD" id="cd20270">
    <property type="entry name" value="Complex1_LYR_SDHAF3_LYRM10"/>
    <property type="match status" value="1"/>
</dbReference>
<comment type="subcellular location">
    <subcellularLocation>
        <location evidence="1 6">Mitochondrion matrix</location>
    </subcellularLocation>
</comment>
<evidence type="ECO:0000256" key="5">
    <source>
        <dbReference type="ARBA" id="ARBA00023186"/>
    </source>
</evidence>
<evidence type="ECO:0000313" key="8">
    <source>
        <dbReference type="WBParaSite" id="PgB16_g050_t01"/>
    </source>
</evidence>
<evidence type="ECO:0000256" key="6">
    <source>
        <dbReference type="RuleBase" id="RU368039"/>
    </source>
</evidence>
<keyword evidence="4 6" id="KW-0496">Mitochondrion</keyword>
<name>A0A914ZSD8_PARUN</name>
<evidence type="ECO:0000256" key="1">
    <source>
        <dbReference type="ARBA" id="ARBA00004305"/>
    </source>
</evidence>
<protein>
    <recommendedName>
        <fullName evidence="6">Succinate dehydrogenase assembly factor 3</fullName>
        <shortName evidence="6">SDH assembly factor 3</shortName>
        <shortName evidence="6">SDHAF3</shortName>
    </recommendedName>
</protein>
<dbReference type="PANTHER" id="PTHR13137:SF6">
    <property type="entry name" value="SUCCINATE DEHYDROGENASE ASSEMBLY FACTOR 3, MITOCHONDRIAL"/>
    <property type="match status" value="1"/>
</dbReference>
<dbReference type="Proteomes" id="UP000887569">
    <property type="component" value="Unplaced"/>
</dbReference>
<dbReference type="PANTHER" id="PTHR13137">
    <property type="entry name" value="DC11 ACN9 HOMOLOG"/>
    <property type="match status" value="1"/>
</dbReference>
<dbReference type="AlphaFoldDB" id="A0A914ZSD8"/>
<organism evidence="7 8">
    <name type="scientific">Parascaris univalens</name>
    <name type="common">Nematode worm</name>
    <dbReference type="NCBI Taxonomy" id="6257"/>
    <lineage>
        <taxon>Eukaryota</taxon>
        <taxon>Metazoa</taxon>
        <taxon>Ecdysozoa</taxon>
        <taxon>Nematoda</taxon>
        <taxon>Chromadorea</taxon>
        <taxon>Rhabditida</taxon>
        <taxon>Spirurina</taxon>
        <taxon>Ascaridomorpha</taxon>
        <taxon>Ascaridoidea</taxon>
        <taxon>Ascarididae</taxon>
        <taxon>Parascaris</taxon>
    </lineage>
</organism>
<dbReference type="GO" id="GO:0034553">
    <property type="term" value="P:mitochondrial respiratory chain complex II assembly"/>
    <property type="evidence" value="ECO:0007669"/>
    <property type="project" value="UniProtKB-UniRule"/>
</dbReference>
<evidence type="ECO:0000256" key="4">
    <source>
        <dbReference type="ARBA" id="ARBA00023128"/>
    </source>
</evidence>
<comment type="similarity">
    <text evidence="2 6">Belongs to the complex I LYR family. SDHAF3 subfamily.</text>
</comment>
<dbReference type="InterPro" id="IPR008381">
    <property type="entry name" value="SDHAF3/Sdh7"/>
</dbReference>
<sequence>MVTYFLIWFHEESIKERKGKAGNRLKKATMGIASRGAAIATATVVNTERFPLILYKRILRLHYGLPEELRYIGDNYVKDEFRRHKNASPEHALLFLKEWTEYCMSLSKQLSNKGIARGILGKNLDPAMLDSFHDEQLRQLLDLKIEAEKPKISSA</sequence>
<proteinExistence type="inferred from homology"/>
<dbReference type="WBParaSite" id="PgB16_g050_t01">
    <property type="protein sequence ID" value="PgB16_g050_t01"/>
    <property type="gene ID" value="PgB16_g050"/>
</dbReference>